<dbReference type="EMBL" id="JH413847">
    <property type="protein sequence ID" value="EHL29459.1"/>
    <property type="molecule type" value="Genomic_DNA"/>
</dbReference>
<accession>G9ESZ2</accession>
<proteinExistence type="predicted"/>
<dbReference type="InParanoid" id="G9ESZ2"/>
<feature type="chain" id="PRO_5003521319" evidence="1">
    <location>
        <begin position="19"/>
        <end position="147"/>
    </location>
</feature>
<dbReference type="AlphaFoldDB" id="G9ESZ2"/>
<dbReference type="eggNOG" id="ENOG5032G0E">
    <property type="taxonomic scope" value="Bacteria"/>
</dbReference>
<evidence type="ECO:0000313" key="3">
    <source>
        <dbReference type="Proteomes" id="UP000002770"/>
    </source>
</evidence>
<keyword evidence="1" id="KW-0732">Signal</keyword>
<dbReference type="OrthoDB" id="5638127at2"/>
<feature type="signal peptide" evidence="1">
    <location>
        <begin position="1"/>
        <end position="18"/>
    </location>
</feature>
<keyword evidence="3" id="KW-1185">Reference proteome</keyword>
<evidence type="ECO:0000256" key="1">
    <source>
        <dbReference type="SAM" id="SignalP"/>
    </source>
</evidence>
<dbReference type="Proteomes" id="UP000002770">
    <property type="component" value="Unassembled WGS sequence"/>
</dbReference>
<reference evidence="2 3" key="1">
    <citation type="journal article" date="2011" name="BMC Genomics">
        <title>Insight into cross-talk between intra-amoebal pathogens.</title>
        <authorList>
            <person name="Gimenez G."/>
            <person name="Bertelli C."/>
            <person name="Moliner C."/>
            <person name="Robert C."/>
            <person name="Raoult D."/>
            <person name="Fournier P.E."/>
            <person name="Greub G."/>
        </authorList>
    </citation>
    <scope>NUCLEOTIDE SEQUENCE [LARGE SCALE GENOMIC DNA]</scope>
    <source>
        <strain evidence="2 3">LLAP12</strain>
    </source>
</reference>
<protein>
    <submittedName>
        <fullName evidence="2">Uncharacterized protein</fullName>
    </submittedName>
</protein>
<organism evidence="2 3">
    <name type="scientific">Legionella drancourtii LLAP12</name>
    <dbReference type="NCBI Taxonomy" id="658187"/>
    <lineage>
        <taxon>Bacteria</taxon>
        <taxon>Pseudomonadati</taxon>
        <taxon>Pseudomonadota</taxon>
        <taxon>Gammaproteobacteria</taxon>
        <taxon>Legionellales</taxon>
        <taxon>Legionellaceae</taxon>
        <taxon>Legionella</taxon>
    </lineage>
</organism>
<gene>
    <name evidence="2" type="ORF">LDG_8421</name>
</gene>
<dbReference type="STRING" id="658187.LDG_8421"/>
<dbReference type="RefSeq" id="WP_006872296.1">
    <property type="nucleotide sequence ID" value="NZ_JH413847.1"/>
</dbReference>
<name>G9ESZ2_9GAMM</name>
<sequence length="147" mass="16320">MRPILLSILLLLATTMHAANSLKVTEWTKKTLTNTLSIDFNYDSSDAEQHGNGFTPFAWHALSGFLGSYLQKIRAQQLTIHPTFLITPTIVDSGMASGIKYWRINTEVLLAELNVKVAFSLIVIATNPSANEPYLIQSISMVKQENP</sequence>
<evidence type="ECO:0000313" key="2">
    <source>
        <dbReference type="EMBL" id="EHL29459.1"/>
    </source>
</evidence>
<dbReference type="HOGENOM" id="CLU_140291_0_0_6"/>